<proteinExistence type="predicted"/>
<sequence>MNLRTSLSSLTTTLLLAFALASPIAASPVPVAQEDNTESFPSELPIPYSLAKRIKCNSPEQINCCTGLTMIILARMNDERRERLELVKRIPPTIPRLGLLSGNLESASAHAVARESYLSFISHQLS</sequence>
<keyword evidence="1" id="KW-0732">Signal</keyword>
<feature type="chain" id="PRO_5034712747" evidence="1">
    <location>
        <begin position="27"/>
        <end position="126"/>
    </location>
</feature>
<dbReference type="Proteomes" id="UP000521943">
    <property type="component" value="Unassembled WGS sequence"/>
</dbReference>
<feature type="signal peptide" evidence="1">
    <location>
        <begin position="1"/>
        <end position="26"/>
    </location>
</feature>
<reference evidence="2 3" key="1">
    <citation type="submission" date="2020-07" db="EMBL/GenBank/DDBJ databases">
        <title>Comparative genomics of pyrophilous fungi reveals a link between fire events and developmental genes.</title>
        <authorList>
            <consortium name="DOE Joint Genome Institute"/>
            <person name="Steindorff A.S."/>
            <person name="Carver A."/>
            <person name="Calhoun S."/>
            <person name="Stillman K."/>
            <person name="Liu H."/>
            <person name="Lipzen A."/>
            <person name="Pangilinan J."/>
            <person name="Labutti K."/>
            <person name="Bruns T.D."/>
            <person name="Grigoriev I.V."/>
        </authorList>
    </citation>
    <scope>NUCLEOTIDE SEQUENCE [LARGE SCALE GENOMIC DNA]</scope>
    <source>
        <strain evidence="2 3">CBS 144469</strain>
    </source>
</reference>
<dbReference type="AlphaFoldDB" id="A0A8H6LV54"/>
<gene>
    <name evidence="2" type="ORF">DFP72DRAFT_859018</name>
</gene>
<name>A0A8H6LV54_9AGAR</name>
<accession>A0A8H6LV54</accession>
<evidence type="ECO:0000256" key="1">
    <source>
        <dbReference type="SAM" id="SignalP"/>
    </source>
</evidence>
<dbReference type="EMBL" id="JACGCI010000148">
    <property type="protein sequence ID" value="KAF6743314.1"/>
    <property type="molecule type" value="Genomic_DNA"/>
</dbReference>
<organism evidence="2 3">
    <name type="scientific">Ephemerocybe angulata</name>
    <dbReference type="NCBI Taxonomy" id="980116"/>
    <lineage>
        <taxon>Eukaryota</taxon>
        <taxon>Fungi</taxon>
        <taxon>Dikarya</taxon>
        <taxon>Basidiomycota</taxon>
        <taxon>Agaricomycotina</taxon>
        <taxon>Agaricomycetes</taxon>
        <taxon>Agaricomycetidae</taxon>
        <taxon>Agaricales</taxon>
        <taxon>Agaricineae</taxon>
        <taxon>Psathyrellaceae</taxon>
        <taxon>Ephemerocybe</taxon>
    </lineage>
</organism>
<evidence type="ECO:0000313" key="3">
    <source>
        <dbReference type="Proteomes" id="UP000521943"/>
    </source>
</evidence>
<keyword evidence="3" id="KW-1185">Reference proteome</keyword>
<evidence type="ECO:0000313" key="2">
    <source>
        <dbReference type="EMBL" id="KAF6743314.1"/>
    </source>
</evidence>
<comment type="caution">
    <text evidence="2">The sequence shown here is derived from an EMBL/GenBank/DDBJ whole genome shotgun (WGS) entry which is preliminary data.</text>
</comment>
<protein>
    <submittedName>
        <fullName evidence="2">Uncharacterized protein</fullName>
    </submittedName>
</protein>